<name>A0ABM8YYE6_9PROT</name>
<dbReference type="RefSeq" id="WP_239796365.1">
    <property type="nucleotide sequence ID" value="NZ_OU912926.1"/>
</dbReference>
<gene>
    <name evidence="1" type="ORF">NTG6680_1177</name>
</gene>
<protein>
    <submittedName>
        <fullName evidence="1">Uncharacterized protein</fullName>
    </submittedName>
</protein>
<keyword evidence="2" id="KW-1185">Reference proteome</keyword>
<dbReference type="EMBL" id="OU912926">
    <property type="protein sequence ID" value="CAG9932430.1"/>
    <property type="molecule type" value="Genomic_DNA"/>
</dbReference>
<evidence type="ECO:0000313" key="1">
    <source>
        <dbReference type="EMBL" id="CAG9932430.1"/>
    </source>
</evidence>
<accession>A0ABM8YYE6</accession>
<reference evidence="1 2" key="1">
    <citation type="submission" date="2021-10" db="EMBL/GenBank/DDBJ databases">
        <authorList>
            <person name="Koch H."/>
        </authorList>
    </citation>
    <scope>NUCLEOTIDE SEQUENCE [LARGE SCALE GENOMIC DNA]</scope>
    <source>
        <strain evidence="1">6680</strain>
    </source>
</reference>
<dbReference type="Proteomes" id="UP000839052">
    <property type="component" value="Chromosome"/>
</dbReference>
<proteinExistence type="predicted"/>
<evidence type="ECO:0000313" key="2">
    <source>
        <dbReference type="Proteomes" id="UP000839052"/>
    </source>
</evidence>
<organism evidence="1 2">
    <name type="scientific">Candidatus Nitrotoga arctica</name>
    <dbReference type="NCBI Taxonomy" id="453162"/>
    <lineage>
        <taxon>Bacteria</taxon>
        <taxon>Pseudomonadati</taxon>
        <taxon>Pseudomonadota</taxon>
        <taxon>Betaproteobacteria</taxon>
        <taxon>Nitrosomonadales</taxon>
        <taxon>Gallionellaceae</taxon>
        <taxon>Candidatus Nitrotoga</taxon>
    </lineage>
</organism>
<sequence>MLRIDLSLNNPVELAAKLANGDPDQRVLRWAEEGFAVFFRHGGMIPLERCLCLPGAQGLRLAQRNIWLVQAAKLLPNVQSLVHEYDTFLSSGPWRAWRGLSAAPDGTSKLRIALFHAAKATNGKSLSVKQMRRIVGHKYTQQCPRQDFIIQA</sequence>